<name>A0A1G6U7E0_9PROT</name>
<accession>A0A1G6U7E0</accession>
<sequence>MSDLKKLQADLDTKRSILSSKTLSFDPQVAVLSSFRAIDTFYASNGHFYNSQRRNDQSVEFKQYVKESTWYFQRGILATVRSLLKSAGKGFTVPELVQTHQQISFWYQLIQGFGLIESVQRCADLAAKGLAEVTSSKEGYHIHLPNSQWENLDGSSLSSLIKAISVDRTIEHQENEARWPFIEKKMMRLVRPWRTHFIAYGADPEVDDFFHTRAAIVLDRLFQFGTVEPSMSFGGIPYKDYTRFIEYNVAASLKHISFCYLLMKKHPHVELQNVITIWQNKAEQIEHYSEILGLETDKIGKLFATTTLTDDFFSANTENYVLPSPQRIEFGFGHYLRPIYSAYENPFGFLDVMLKAKFPRDWGRAEQTREGIMQEMLSGLFCSERYYSGQNVKLKQQDRYLTDIDLWIYDRQAATLALMQLKWQDPHQFSVRKRTSQKLNFEKRAGEWVRKIGVWVDQVDTSEIGRSFGMKSATAQGIRRIRKFVISSHNCRFLDASYDSGAAWSNIFEFMEVFKAVRGEDPLTETYREISNRNVVPRRAELQSAEVSLDDIQIVISGS</sequence>
<dbReference type="Proteomes" id="UP000183685">
    <property type="component" value="Unassembled WGS sequence"/>
</dbReference>
<gene>
    <name evidence="1" type="ORF">SAMN04488071_0478</name>
</gene>
<dbReference type="RefSeq" id="WP_068308371.1">
    <property type="nucleotide sequence ID" value="NZ_FNAK01000001.1"/>
</dbReference>
<organism evidence="1 2">
    <name type="scientific">Kordiimonas lacus</name>
    <dbReference type="NCBI Taxonomy" id="637679"/>
    <lineage>
        <taxon>Bacteria</taxon>
        <taxon>Pseudomonadati</taxon>
        <taxon>Pseudomonadota</taxon>
        <taxon>Alphaproteobacteria</taxon>
        <taxon>Kordiimonadales</taxon>
        <taxon>Kordiimonadaceae</taxon>
        <taxon>Kordiimonas</taxon>
    </lineage>
</organism>
<proteinExistence type="predicted"/>
<keyword evidence="2" id="KW-1185">Reference proteome</keyword>
<dbReference type="STRING" id="637679.GCA_001550055_00411"/>
<dbReference type="OrthoDB" id="8454423at2"/>
<protein>
    <submittedName>
        <fullName evidence="1">Uncharacterized protein</fullName>
    </submittedName>
</protein>
<dbReference type="EMBL" id="FNAK01000001">
    <property type="protein sequence ID" value="SDD36586.1"/>
    <property type="molecule type" value="Genomic_DNA"/>
</dbReference>
<reference evidence="1 2" key="1">
    <citation type="submission" date="2016-10" db="EMBL/GenBank/DDBJ databases">
        <authorList>
            <person name="de Groot N.N."/>
        </authorList>
    </citation>
    <scope>NUCLEOTIDE SEQUENCE [LARGE SCALE GENOMIC DNA]</scope>
    <source>
        <strain evidence="1 2">CGMCC 1.9109</strain>
    </source>
</reference>
<evidence type="ECO:0000313" key="2">
    <source>
        <dbReference type="Proteomes" id="UP000183685"/>
    </source>
</evidence>
<evidence type="ECO:0000313" key="1">
    <source>
        <dbReference type="EMBL" id="SDD36586.1"/>
    </source>
</evidence>
<dbReference type="AlphaFoldDB" id="A0A1G6U7E0"/>